<dbReference type="InterPro" id="IPR003593">
    <property type="entry name" value="AAA+_ATPase"/>
</dbReference>
<dbReference type="PANTHER" id="PTHR42798">
    <property type="entry name" value="LIPOPROTEIN-RELEASING SYSTEM ATP-BINDING PROTEIN LOLD"/>
    <property type="match status" value="1"/>
</dbReference>
<feature type="domain" description="ABC transporter" evidence="5">
    <location>
        <begin position="2"/>
        <end position="200"/>
    </location>
</feature>
<keyword evidence="7" id="KW-1185">Reference proteome</keyword>
<proteinExistence type="inferred from homology"/>
<organism evidence="6 7">
    <name type="scientific">Oceanobacillus jordanicus</name>
    <dbReference type="NCBI Taxonomy" id="2867266"/>
    <lineage>
        <taxon>Bacteria</taxon>
        <taxon>Bacillati</taxon>
        <taxon>Bacillota</taxon>
        <taxon>Bacilli</taxon>
        <taxon>Bacillales</taxon>
        <taxon>Bacillaceae</taxon>
        <taxon>Oceanobacillus</taxon>
    </lineage>
</organism>
<dbReference type="CDD" id="cd03255">
    <property type="entry name" value="ABC_MJ0796_LolCDE_FtsE"/>
    <property type="match status" value="1"/>
</dbReference>
<dbReference type="SUPFAM" id="SSF52540">
    <property type="entry name" value="P-loop containing nucleoside triphosphate hydrolases"/>
    <property type="match status" value="1"/>
</dbReference>
<dbReference type="InterPro" id="IPR017871">
    <property type="entry name" value="ABC_transporter-like_CS"/>
</dbReference>
<keyword evidence="4 6" id="KW-0067">ATP-binding</keyword>
<evidence type="ECO:0000259" key="5">
    <source>
        <dbReference type="PROSITE" id="PS50893"/>
    </source>
</evidence>
<dbReference type="EMBL" id="JAIFZM010000002">
    <property type="protein sequence ID" value="MCG3417959.1"/>
    <property type="molecule type" value="Genomic_DNA"/>
</dbReference>
<dbReference type="Gene3D" id="3.40.50.300">
    <property type="entry name" value="P-loop containing nucleotide triphosphate hydrolases"/>
    <property type="match status" value="1"/>
</dbReference>
<dbReference type="GO" id="GO:0016887">
    <property type="term" value="F:ATP hydrolysis activity"/>
    <property type="evidence" value="ECO:0007669"/>
    <property type="project" value="InterPro"/>
</dbReference>
<dbReference type="AlphaFoldDB" id="A0AAW5B313"/>
<sequence>MINIENLTKKFGEKILFRNLNIKIENGEFIAFSGPSGSGKTTLLNMIGGIETIDEGEIIVDGINVHDKKSQLLYFRKKVGFIFQNFALIDNKTVKDNLEIVRKDSRNDLSIESALSIVGLENKLKEKVYMLSGGEQQRVALARIMLKQTSLILADEPTGSLDEKNAEIVMSILENFNKQGKTIILVTHDERIKTRAKRVIEL</sequence>
<evidence type="ECO:0000256" key="3">
    <source>
        <dbReference type="ARBA" id="ARBA00022741"/>
    </source>
</evidence>
<dbReference type="PROSITE" id="PS50893">
    <property type="entry name" value="ABC_TRANSPORTER_2"/>
    <property type="match status" value="1"/>
</dbReference>
<protein>
    <submittedName>
        <fullName evidence="6">ABC transporter ATP-binding protein</fullName>
    </submittedName>
</protein>
<keyword evidence="3" id="KW-0547">Nucleotide-binding</keyword>
<dbReference type="Proteomes" id="UP001199631">
    <property type="component" value="Unassembled WGS sequence"/>
</dbReference>
<reference evidence="6 7" key="1">
    <citation type="journal article" date="2022" name="Evol. Bioinform. Online">
        <title>Draft Genome Sequence of Oceanobacillus jordanicus Strain GSFE11, a Halotolerant Plant Growth-Promoting Bacterial Endophyte Isolated From the Jordan Valley.</title>
        <authorList>
            <person name="Alhindi T."/>
            <person name="Albdaiwi R."/>
        </authorList>
    </citation>
    <scope>NUCLEOTIDE SEQUENCE [LARGE SCALE GENOMIC DNA]</scope>
    <source>
        <strain evidence="6 7">GSFE11</strain>
    </source>
</reference>
<dbReference type="InterPro" id="IPR017911">
    <property type="entry name" value="MacB-like_ATP-bd"/>
</dbReference>
<dbReference type="SMART" id="SM00382">
    <property type="entry name" value="AAA"/>
    <property type="match status" value="1"/>
</dbReference>
<dbReference type="GO" id="GO:0005524">
    <property type="term" value="F:ATP binding"/>
    <property type="evidence" value="ECO:0007669"/>
    <property type="project" value="UniProtKB-KW"/>
</dbReference>
<comment type="similarity">
    <text evidence="1">Belongs to the ABC transporter superfamily.</text>
</comment>
<evidence type="ECO:0000313" key="6">
    <source>
        <dbReference type="EMBL" id="MCG3417959.1"/>
    </source>
</evidence>
<dbReference type="PANTHER" id="PTHR42798:SF2">
    <property type="entry name" value="ABC TRANSPORTER ATP-BINDING PROTEIN MG467-RELATED"/>
    <property type="match status" value="1"/>
</dbReference>
<name>A0AAW5B313_9BACI</name>
<comment type="caution">
    <text evidence="6">The sequence shown here is derived from an EMBL/GenBank/DDBJ whole genome shotgun (WGS) entry which is preliminary data.</text>
</comment>
<dbReference type="Pfam" id="PF00005">
    <property type="entry name" value="ABC_tran"/>
    <property type="match status" value="1"/>
</dbReference>
<keyword evidence="2" id="KW-0813">Transport</keyword>
<evidence type="ECO:0000256" key="1">
    <source>
        <dbReference type="ARBA" id="ARBA00005417"/>
    </source>
</evidence>
<dbReference type="PROSITE" id="PS00211">
    <property type="entry name" value="ABC_TRANSPORTER_1"/>
    <property type="match status" value="1"/>
</dbReference>
<evidence type="ECO:0000256" key="2">
    <source>
        <dbReference type="ARBA" id="ARBA00022448"/>
    </source>
</evidence>
<evidence type="ECO:0000313" key="7">
    <source>
        <dbReference type="Proteomes" id="UP001199631"/>
    </source>
</evidence>
<gene>
    <name evidence="6" type="ORF">K3T81_02240</name>
</gene>
<dbReference type="InterPro" id="IPR027417">
    <property type="entry name" value="P-loop_NTPase"/>
</dbReference>
<evidence type="ECO:0000256" key="4">
    <source>
        <dbReference type="ARBA" id="ARBA00022840"/>
    </source>
</evidence>
<accession>A0AAW5B313</accession>
<dbReference type="InterPro" id="IPR003439">
    <property type="entry name" value="ABC_transporter-like_ATP-bd"/>
</dbReference>
<dbReference type="RefSeq" id="WP_238017982.1">
    <property type="nucleotide sequence ID" value="NZ_JAIFZM010000002.1"/>
</dbReference>